<name>A0A8H3DNT8_9AGAM</name>
<gene>
    <name evidence="1" type="ORF">RDB_LOCUS180747</name>
</gene>
<organism evidence="1 2">
    <name type="scientific">Rhizoctonia solani</name>
    <dbReference type="NCBI Taxonomy" id="456999"/>
    <lineage>
        <taxon>Eukaryota</taxon>
        <taxon>Fungi</taxon>
        <taxon>Dikarya</taxon>
        <taxon>Basidiomycota</taxon>
        <taxon>Agaricomycotina</taxon>
        <taxon>Agaricomycetes</taxon>
        <taxon>Cantharellales</taxon>
        <taxon>Ceratobasidiaceae</taxon>
        <taxon>Rhizoctonia</taxon>
    </lineage>
</organism>
<proteinExistence type="predicted"/>
<dbReference type="Proteomes" id="UP000663853">
    <property type="component" value="Unassembled WGS sequence"/>
</dbReference>
<sequence length="354" mass="38901">MTTQSSQNVQANECIYTPPILPDHLASTYDLKPIVGQPKDEEIKMIHAAMRAVNTEAQVPHLCNPDLSLQLSQHLFSVQLAIYQNKYPSMLSSASNTYAPPSLPAHVSTIELDSVIGAPSDEQLKAAQHVVRVAENLVTSPLFNSDLNMQLSQHLFNLQFARCVKDSALGLFTSKPEEPQRTVLTTWNPFAAVSNIKAPAQSEPIPGDALMTEPANTGCSPSSGITQLGEAVDDIKTLMSESKGVLENMNRVLVAVQRNQFTVGEWNNHNLVHVNPVNDQGLTATECGLPQLRFTYHQGKYFNHLYADGLAGYLKFFGIGAHLLEDSERPRLKSGREPEAGDLIFKHIGMFCQI</sequence>
<evidence type="ECO:0000313" key="1">
    <source>
        <dbReference type="EMBL" id="CAE6536454.1"/>
    </source>
</evidence>
<protein>
    <submittedName>
        <fullName evidence="1">Uncharacterized protein</fullName>
    </submittedName>
</protein>
<comment type="caution">
    <text evidence="1">The sequence shown here is derived from an EMBL/GenBank/DDBJ whole genome shotgun (WGS) entry which is preliminary data.</text>
</comment>
<dbReference type="AlphaFoldDB" id="A0A8H3DNT8"/>
<evidence type="ECO:0000313" key="2">
    <source>
        <dbReference type="Proteomes" id="UP000663853"/>
    </source>
</evidence>
<dbReference type="EMBL" id="CAJMXA010004176">
    <property type="protein sequence ID" value="CAE6536454.1"/>
    <property type="molecule type" value="Genomic_DNA"/>
</dbReference>
<reference evidence="1" key="1">
    <citation type="submission" date="2021-01" db="EMBL/GenBank/DDBJ databases">
        <authorList>
            <person name="Kaushik A."/>
        </authorList>
    </citation>
    <scope>NUCLEOTIDE SEQUENCE</scope>
    <source>
        <strain evidence="1">AG6-10EEA</strain>
    </source>
</reference>
<accession>A0A8H3DNT8</accession>